<dbReference type="AlphaFoldDB" id="A0AAV6IL00"/>
<name>A0AAV6IL00_9ERIC</name>
<keyword evidence="2" id="KW-1185">Reference proteome</keyword>
<proteinExistence type="predicted"/>
<organism evidence="1 2">
    <name type="scientific">Rhododendron griersonianum</name>
    <dbReference type="NCBI Taxonomy" id="479676"/>
    <lineage>
        <taxon>Eukaryota</taxon>
        <taxon>Viridiplantae</taxon>
        <taxon>Streptophyta</taxon>
        <taxon>Embryophyta</taxon>
        <taxon>Tracheophyta</taxon>
        <taxon>Spermatophyta</taxon>
        <taxon>Magnoliopsida</taxon>
        <taxon>eudicotyledons</taxon>
        <taxon>Gunneridae</taxon>
        <taxon>Pentapetalae</taxon>
        <taxon>asterids</taxon>
        <taxon>Ericales</taxon>
        <taxon>Ericaceae</taxon>
        <taxon>Ericoideae</taxon>
        <taxon>Rhodoreae</taxon>
        <taxon>Rhododendron</taxon>
    </lineage>
</organism>
<reference evidence="1" key="1">
    <citation type="submission" date="2020-08" db="EMBL/GenBank/DDBJ databases">
        <title>Plant Genome Project.</title>
        <authorList>
            <person name="Zhang R.-G."/>
        </authorList>
    </citation>
    <scope>NUCLEOTIDE SEQUENCE</scope>
    <source>
        <strain evidence="1">WSP0</strain>
        <tissue evidence="1">Leaf</tissue>
    </source>
</reference>
<protein>
    <submittedName>
        <fullName evidence="1">Uncharacterized protein</fullName>
    </submittedName>
</protein>
<comment type="caution">
    <text evidence="1">The sequence shown here is derived from an EMBL/GenBank/DDBJ whole genome shotgun (WGS) entry which is preliminary data.</text>
</comment>
<evidence type="ECO:0000313" key="1">
    <source>
        <dbReference type="EMBL" id="KAG5528152.1"/>
    </source>
</evidence>
<dbReference type="EMBL" id="JACTNZ010000010">
    <property type="protein sequence ID" value="KAG5528152.1"/>
    <property type="molecule type" value="Genomic_DNA"/>
</dbReference>
<accession>A0AAV6IL00</accession>
<gene>
    <name evidence="1" type="ORF">RHGRI_028929</name>
</gene>
<evidence type="ECO:0000313" key="2">
    <source>
        <dbReference type="Proteomes" id="UP000823749"/>
    </source>
</evidence>
<dbReference type="Proteomes" id="UP000823749">
    <property type="component" value="Chromosome 10"/>
</dbReference>
<sequence>MSKHVVTRLHKTPLGESVNGKGLLKTVVSSLTLTVSLNVVLYIDLFPSLVPYIHVL</sequence>